<dbReference type="Proteomes" id="UP000887564">
    <property type="component" value="Unplaced"/>
</dbReference>
<sequence>MRFLQFLAPVSPIRSSPQTGLRKVMVTAISAVHLRTGSRDNNSLWTLIQVRKGACENKFCPVGTFCDIREITSCVKPPCRPIAMCLPDSINGCKGHPKCPAGEVCVEHRTSCINRSCKKEAKCAREGS</sequence>
<dbReference type="WBParaSite" id="PEQ_0001070001-mRNA-1">
    <property type="protein sequence ID" value="PEQ_0001070001-mRNA-1"/>
    <property type="gene ID" value="PEQ_0001070001"/>
</dbReference>
<evidence type="ECO:0000313" key="1">
    <source>
        <dbReference type="Proteomes" id="UP000887564"/>
    </source>
</evidence>
<name>A0A914RW24_PAREQ</name>
<accession>A0A914RW24</accession>
<dbReference type="AlphaFoldDB" id="A0A914RW24"/>
<proteinExistence type="predicted"/>
<protein>
    <submittedName>
        <fullName evidence="2">Follistatin-like domain-containing protein</fullName>
    </submittedName>
</protein>
<keyword evidence="1" id="KW-1185">Reference proteome</keyword>
<organism evidence="1 2">
    <name type="scientific">Parascaris equorum</name>
    <name type="common">Equine roundworm</name>
    <dbReference type="NCBI Taxonomy" id="6256"/>
    <lineage>
        <taxon>Eukaryota</taxon>
        <taxon>Metazoa</taxon>
        <taxon>Ecdysozoa</taxon>
        <taxon>Nematoda</taxon>
        <taxon>Chromadorea</taxon>
        <taxon>Rhabditida</taxon>
        <taxon>Spirurina</taxon>
        <taxon>Ascaridomorpha</taxon>
        <taxon>Ascaridoidea</taxon>
        <taxon>Ascarididae</taxon>
        <taxon>Parascaris</taxon>
    </lineage>
</organism>
<evidence type="ECO:0000313" key="2">
    <source>
        <dbReference type="WBParaSite" id="PEQ_0001070001-mRNA-1"/>
    </source>
</evidence>
<reference evidence="2" key="1">
    <citation type="submission" date="2022-11" db="UniProtKB">
        <authorList>
            <consortium name="WormBaseParasite"/>
        </authorList>
    </citation>
    <scope>IDENTIFICATION</scope>
</reference>